<reference evidence="2" key="1">
    <citation type="submission" date="2018-05" db="EMBL/GenBank/DDBJ databases">
        <authorList>
            <person name="Lanie J.A."/>
            <person name="Ng W.-L."/>
            <person name="Kazmierczak K.M."/>
            <person name="Andrzejewski T.M."/>
            <person name="Davidsen T.M."/>
            <person name="Wayne K.J."/>
            <person name="Tettelin H."/>
            <person name="Glass J.I."/>
            <person name="Rusch D."/>
            <person name="Podicherti R."/>
            <person name="Tsui H.-C.T."/>
            <person name="Winkler M.E."/>
        </authorList>
    </citation>
    <scope>NUCLEOTIDE SEQUENCE</scope>
</reference>
<dbReference type="InterPro" id="IPR029045">
    <property type="entry name" value="ClpP/crotonase-like_dom_sf"/>
</dbReference>
<dbReference type="PANTHER" id="PTHR43842">
    <property type="entry name" value="PROPIONYL-COA CARBOXYLASE BETA CHAIN"/>
    <property type="match status" value="1"/>
</dbReference>
<feature type="domain" description="Acetyl-coenzyme A carboxylase carboxyl transferase subunit beta" evidence="1">
    <location>
        <begin position="41"/>
        <end position="147"/>
    </location>
</feature>
<proteinExistence type="predicted"/>
<evidence type="ECO:0000313" key="2">
    <source>
        <dbReference type="EMBL" id="SVE57851.1"/>
    </source>
</evidence>
<sequence length="165" mass="18103">MPIDHDREYWKPGMPWDKALEDIEYVKKLASEMGGLDRIERQHSGGRYTVRERIEKILDPGSFLEAGPMVGAAEFDDNGNLKEFTPGAYVMGLGEIDGRPVAIGGDDFTISGGSPHNVRKNSRQFTQPLAMQYGIPYVQLVEGVGHSAKADEAAGHMGLPDGSQW</sequence>
<dbReference type="InterPro" id="IPR034733">
    <property type="entry name" value="AcCoA_carboxyl_beta"/>
</dbReference>
<dbReference type="AlphaFoldDB" id="A0A383EM59"/>
<accession>A0A383EM59</accession>
<dbReference type="Pfam" id="PF01039">
    <property type="entry name" value="Carboxyl_trans"/>
    <property type="match status" value="1"/>
</dbReference>
<protein>
    <recommendedName>
        <fullName evidence="1">Acetyl-coenzyme A carboxylase carboxyl transferase subunit beta domain-containing protein</fullName>
    </recommendedName>
</protein>
<feature type="non-terminal residue" evidence="2">
    <location>
        <position position="165"/>
    </location>
</feature>
<gene>
    <name evidence="2" type="ORF">METZ01_LOCUS510705</name>
</gene>
<name>A0A383EM59_9ZZZZ</name>
<dbReference type="InterPro" id="IPR051047">
    <property type="entry name" value="AccD/PCCB"/>
</dbReference>
<dbReference type="EMBL" id="UINC01227101">
    <property type="protein sequence ID" value="SVE57851.1"/>
    <property type="molecule type" value="Genomic_DNA"/>
</dbReference>
<evidence type="ECO:0000259" key="1">
    <source>
        <dbReference type="Pfam" id="PF01039"/>
    </source>
</evidence>
<dbReference type="GO" id="GO:0004658">
    <property type="term" value="F:propionyl-CoA carboxylase activity"/>
    <property type="evidence" value="ECO:0007669"/>
    <property type="project" value="TreeGrafter"/>
</dbReference>
<organism evidence="2">
    <name type="scientific">marine metagenome</name>
    <dbReference type="NCBI Taxonomy" id="408172"/>
    <lineage>
        <taxon>unclassified sequences</taxon>
        <taxon>metagenomes</taxon>
        <taxon>ecological metagenomes</taxon>
    </lineage>
</organism>
<dbReference type="PANTHER" id="PTHR43842:SF2">
    <property type="entry name" value="PROPIONYL-COA CARBOXYLASE BETA CHAIN, MITOCHONDRIAL"/>
    <property type="match status" value="1"/>
</dbReference>
<dbReference type="SUPFAM" id="SSF52096">
    <property type="entry name" value="ClpP/crotonase"/>
    <property type="match status" value="1"/>
</dbReference>
<dbReference type="Gene3D" id="3.90.226.10">
    <property type="entry name" value="2-enoyl-CoA Hydratase, Chain A, domain 1"/>
    <property type="match status" value="1"/>
</dbReference>